<dbReference type="InterPro" id="IPR051068">
    <property type="entry name" value="MFS_Domain-Containing_Protein"/>
</dbReference>
<dbReference type="SUPFAM" id="SSF103473">
    <property type="entry name" value="MFS general substrate transporter"/>
    <property type="match status" value="1"/>
</dbReference>
<feature type="transmembrane region" description="Helical" evidence="5">
    <location>
        <begin position="175"/>
        <end position="196"/>
    </location>
</feature>
<feature type="transmembrane region" description="Helical" evidence="5">
    <location>
        <begin position="269"/>
        <end position="296"/>
    </location>
</feature>
<dbReference type="OrthoDB" id="370281at2759"/>
<keyword evidence="3 5" id="KW-1133">Transmembrane helix</keyword>
<dbReference type="GO" id="GO:0016020">
    <property type="term" value="C:membrane"/>
    <property type="evidence" value="ECO:0007669"/>
    <property type="project" value="UniProtKB-SubCell"/>
</dbReference>
<feature type="transmembrane region" description="Helical" evidence="5">
    <location>
        <begin position="216"/>
        <end position="233"/>
    </location>
</feature>
<feature type="transmembrane region" description="Helical" evidence="5">
    <location>
        <begin position="441"/>
        <end position="460"/>
    </location>
</feature>
<evidence type="ECO:0000313" key="6">
    <source>
        <dbReference type="EMBL" id="KOO27666.1"/>
    </source>
</evidence>
<proteinExistence type="predicted"/>
<sequence>MAAVQTLKQRDKDVEEEERIRARAVVSLSDQEFATSINLLTVMSGVGGMEFSVVLPSLWQYVQRITPPDGGWWTPMHVQLVAVVMFYAATTSLKPLVGSLIDCGVSFRSCLRLAAICGSSGGLLYALAGDVDSALAVPLLLSARFMAGGGNTMSTIANLYTINAIKDLETRKHRLSLFAASTLVGVFVGPSVVPLFARVNVALGPLVLDECTLPGWFLLATFALLGSLQELYVREPPLAALAPGATLAGVALAGTSSEARRRGVCTWQLTLAFIYGTAFMFSINMFSIIAVLAVFTDATWGWGPVANAYLFLSLAGFTLMGILTSGELLRRGVPPLGMQAAAAALLLFHLLIITAWHAAIDELWSFLIWTGICGAAYSAMSASNVAAIASFAPRARMGLWVGLLGLADNLGSACAPLYIGLFGAGEAAGVREGLIVSRLPAIPLVALLLVGLTLVLRLGVANGEEEGQPKPSLSVLLPEDPWRYFKEDPNAVLLPVSSLVAAHVRVKATRRAAKFMRMAYDGEKERRDPISVAPLGDGRYSISDGNSTYASAVEAGWSRIVAIVSGASEEPEEPERYVRASHVKGPEVARTALL</sequence>
<feature type="transmembrane region" description="Helical" evidence="5">
    <location>
        <begin position="308"/>
        <end position="329"/>
    </location>
</feature>
<feature type="transmembrane region" description="Helical" evidence="5">
    <location>
        <begin position="110"/>
        <end position="128"/>
    </location>
</feature>
<comment type="subcellular location">
    <subcellularLocation>
        <location evidence="1">Membrane</location>
        <topology evidence="1">Multi-pass membrane protein</topology>
    </subcellularLocation>
</comment>
<gene>
    <name evidence="6" type="ORF">Ctob_012729</name>
</gene>
<keyword evidence="4 5" id="KW-0472">Membrane</keyword>
<evidence type="ECO:0008006" key="8">
    <source>
        <dbReference type="Google" id="ProtNLM"/>
    </source>
</evidence>
<dbReference type="Gene3D" id="1.20.1250.20">
    <property type="entry name" value="MFS general substrate transporter like domains"/>
    <property type="match status" value="1"/>
</dbReference>
<feature type="transmembrane region" description="Helical" evidence="5">
    <location>
        <begin position="366"/>
        <end position="392"/>
    </location>
</feature>
<feature type="transmembrane region" description="Helical" evidence="5">
    <location>
        <begin position="399"/>
        <end position="421"/>
    </location>
</feature>
<organism evidence="6 7">
    <name type="scientific">Chrysochromulina tobinii</name>
    <dbReference type="NCBI Taxonomy" id="1460289"/>
    <lineage>
        <taxon>Eukaryota</taxon>
        <taxon>Haptista</taxon>
        <taxon>Haptophyta</taxon>
        <taxon>Prymnesiophyceae</taxon>
        <taxon>Prymnesiales</taxon>
        <taxon>Chrysochromulinaceae</taxon>
        <taxon>Chrysochromulina</taxon>
    </lineage>
</organism>
<keyword evidence="7" id="KW-1185">Reference proteome</keyword>
<evidence type="ECO:0000313" key="7">
    <source>
        <dbReference type="Proteomes" id="UP000037460"/>
    </source>
</evidence>
<feature type="transmembrane region" description="Helical" evidence="5">
    <location>
        <begin position="71"/>
        <end position="89"/>
    </location>
</feature>
<dbReference type="PANTHER" id="PTHR23510:SF16">
    <property type="entry name" value="MAJOR FACILITATOR SUPERFAMILY (MFS) PROFILE DOMAIN-CONTAINING PROTEIN"/>
    <property type="match status" value="1"/>
</dbReference>
<accession>A0A0M0JM64</accession>
<dbReference type="CDD" id="cd06174">
    <property type="entry name" value="MFS"/>
    <property type="match status" value="1"/>
</dbReference>
<name>A0A0M0JM64_9EUKA</name>
<evidence type="ECO:0000256" key="5">
    <source>
        <dbReference type="SAM" id="Phobius"/>
    </source>
</evidence>
<keyword evidence="2 5" id="KW-0812">Transmembrane</keyword>
<dbReference type="Proteomes" id="UP000037460">
    <property type="component" value="Unassembled WGS sequence"/>
</dbReference>
<dbReference type="AlphaFoldDB" id="A0A0M0JM64"/>
<evidence type="ECO:0000256" key="2">
    <source>
        <dbReference type="ARBA" id="ARBA00022692"/>
    </source>
</evidence>
<evidence type="ECO:0000256" key="1">
    <source>
        <dbReference type="ARBA" id="ARBA00004141"/>
    </source>
</evidence>
<reference evidence="7" key="1">
    <citation type="journal article" date="2015" name="PLoS Genet.">
        <title>Genome Sequence and Transcriptome Analyses of Chrysochromulina tobin: Metabolic Tools for Enhanced Algal Fitness in the Prominent Order Prymnesiales (Haptophyceae).</title>
        <authorList>
            <person name="Hovde B.T."/>
            <person name="Deodato C.R."/>
            <person name="Hunsperger H.M."/>
            <person name="Ryken S.A."/>
            <person name="Yost W."/>
            <person name="Jha R.K."/>
            <person name="Patterson J."/>
            <person name="Monnat R.J. Jr."/>
            <person name="Barlow S.B."/>
            <person name="Starkenburg S.R."/>
            <person name="Cattolico R.A."/>
        </authorList>
    </citation>
    <scope>NUCLEOTIDE SEQUENCE</scope>
    <source>
        <strain evidence="7">CCMP291</strain>
    </source>
</reference>
<dbReference type="PANTHER" id="PTHR23510">
    <property type="entry name" value="INNER MEMBRANE TRANSPORT PROTEIN YAJR"/>
    <property type="match status" value="1"/>
</dbReference>
<protein>
    <recommendedName>
        <fullName evidence="8">Major facilitator superfamily (MFS) profile domain-containing protein</fullName>
    </recommendedName>
</protein>
<feature type="transmembrane region" description="Helical" evidence="5">
    <location>
        <begin position="341"/>
        <end position="360"/>
    </location>
</feature>
<dbReference type="EMBL" id="JWZX01002688">
    <property type="protein sequence ID" value="KOO27666.1"/>
    <property type="molecule type" value="Genomic_DNA"/>
</dbReference>
<dbReference type="InterPro" id="IPR036259">
    <property type="entry name" value="MFS_trans_sf"/>
</dbReference>
<feature type="transmembrane region" description="Helical" evidence="5">
    <location>
        <begin position="37"/>
        <end position="59"/>
    </location>
</feature>
<evidence type="ECO:0000256" key="4">
    <source>
        <dbReference type="ARBA" id="ARBA00023136"/>
    </source>
</evidence>
<comment type="caution">
    <text evidence="6">The sequence shown here is derived from an EMBL/GenBank/DDBJ whole genome shotgun (WGS) entry which is preliminary data.</text>
</comment>
<evidence type="ECO:0000256" key="3">
    <source>
        <dbReference type="ARBA" id="ARBA00022989"/>
    </source>
</evidence>
<feature type="transmembrane region" description="Helical" evidence="5">
    <location>
        <begin position="134"/>
        <end position="154"/>
    </location>
</feature>